<evidence type="ECO:0000256" key="3">
    <source>
        <dbReference type="ARBA" id="ARBA00022679"/>
    </source>
</evidence>
<dbReference type="Gene3D" id="3.30.565.10">
    <property type="entry name" value="Histidine kinase-like ATPase, C-terminal domain"/>
    <property type="match status" value="1"/>
</dbReference>
<dbReference type="CDD" id="cd00075">
    <property type="entry name" value="HATPase"/>
    <property type="match status" value="1"/>
</dbReference>
<evidence type="ECO:0000256" key="2">
    <source>
        <dbReference type="ARBA" id="ARBA00012438"/>
    </source>
</evidence>
<dbReference type="Pfam" id="PF13188">
    <property type="entry name" value="PAS_8"/>
    <property type="match status" value="1"/>
</dbReference>
<comment type="catalytic activity">
    <reaction evidence="1">
        <text>ATP + protein L-histidine = ADP + protein N-phospho-L-histidine.</text>
        <dbReference type="EC" id="2.7.13.3"/>
    </reaction>
</comment>
<evidence type="ECO:0000313" key="10">
    <source>
        <dbReference type="EMBL" id="MCO6026462.1"/>
    </source>
</evidence>
<evidence type="ECO:0000313" key="11">
    <source>
        <dbReference type="Proteomes" id="UP001204015"/>
    </source>
</evidence>
<dbReference type="GO" id="GO:0005524">
    <property type="term" value="F:ATP binding"/>
    <property type="evidence" value="ECO:0007669"/>
    <property type="project" value="UniProtKB-KW"/>
</dbReference>
<keyword evidence="5" id="KW-0418">Kinase</keyword>
<evidence type="ECO:0000259" key="8">
    <source>
        <dbReference type="PROSITE" id="PS50109"/>
    </source>
</evidence>
<keyword evidence="11" id="KW-1185">Reference proteome</keyword>
<evidence type="ECO:0000256" key="5">
    <source>
        <dbReference type="ARBA" id="ARBA00022777"/>
    </source>
</evidence>
<dbReference type="InterPro" id="IPR035965">
    <property type="entry name" value="PAS-like_dom_sf"/>
</dbReference>
<feature type="domain" description="Histidine kinase" evidence="8">
    <location>
        <begin position="202"/>
        <end position="406"/>
    </location>
</feature>
<dbReference type="Pfam" id="PF02518">
    <property type="entry name" value="HATPase_c"/>
    <property type="match status" value="1"/>
</dbReference>
<dbReference type="SMART" id="SM00387">
    <property type="entry name" value="HATPase_c"/>
    <property type="match status" value="1"/>
</dbReference>
<dbReference type="RefSeq" id="WP_252761814.1">
    <property type="nucleotide sequence ID" value="NZ_JAMXLY010000060.1"/>
</dbReference>
<dbReference type="InterPro" id="IPR003594">
    <property type="entry name" value="HATPase_dom"/>
</dbReference>
<evidence type="ECO:0000256" key="7">
    <source>
        <dbReference type="ARBA" id="ARBA00023012"/>
    </source>
</evidence>
<dbReference type="PANTHER" id="PTHR43065">
    <property type="entry name" value="SENSOR HISTIDINE KINASE"/>
    <property type="match status" value="1"/>
</dbReference>
<keyword evidence="6 10" id="KW-0067">ATP-binding</keyword>
<dbReference type="PROSITE" id="PS50112">
    <property type="entry name" value="PAS"/>
    <property type="match status" value="1"/>
</dbReference>
<dbReference type="PROSITE" id="PS50109">
    <property type="entry name" value="HIS_KIN"/>
    <property type="match status" value="1"/>
</dbReference>
<dbReference type="InterPro" id="IPR036890">
    <property type="entry name" value="HATPase_C_sf"/>
</dbReference>
<dbReference type="Proteomes" id="UP001204015">
    <property type="component" value="Unassembled WGS sequence"/>
</dbReference>
<reference evidence="10 11" key="1">
    <citation type="submission" date="2022-06" db="EMBL/GenBank/DDBJ databases">
        <title>A taxonomic note on the genus Prevotella: Description of four novel genera and emended description of the genera Hallella and Xylanibacter.</title>
        <authorList>
            <person name="Hitch T.C.A."/>
        </authorList>
    </citation>
    <scope>NUCLEOTIDE SEQUENCE [LARGE SCALE GENOMIC DNA]</scope>
    <source>
        <strain evidence="10 11">DSM 100619</strain>
    </source>
</reference>
<organism evidence="10 11">
    <name type="scientific">Segatella cerevisiae</name>
    <dbReference type="NCBI Taxonomy" id="2053716"/>
    <lineage>
        <taxon>Bacteria</taxon>
        <taxon>Pseudomonadati</taxon>
        <taxon>Bacteroidota</taxon>
        <taxon>Bacteroidia</taxon>
        <taxon>Bacteroidales</taxon>
        <taxon>Prevotellaceae</taxon>
        <taxon>Segatella</taxon>
    </lineage>
</organism>
<dbReference type="InterPro" id="IPR000014">
    <property type="entry name" value="PAS"/>
</dbReference>
<dbReference type="SUPFAM" id="SSF55785">
    <property type="entry name" value="PYP-like sensor domain (PAS domain)"/>
    <property type="match status" value="1"/>
</dbReference>
<evidence type="ECO:0000256" key="1">
    <source>
        <dbReference type="ARBA" id="ARBA00000085"/>
    </source>
</evidence>
<dbReference type="EC" id="2.7.13.3" evidence="2"/>
<keyword evidence="7" id="KW-0902">Two-component regulatory system</keyword>
<evidence type="ECO:0000256" key="6">
    <source>
        <dbReference type="ARBA" id="ARBA00022840"/>
    </source>
</evidence>
<proteinExistence type="predicted"/>
<dbReference type="InterPro" id="IPR004358">
    <property type="entry name" value="Sig_transdc_His_kin-like_C"/>
</dbReference>
<dbReference type="InterPro" id="IPR005467">
    <property type="entry name" value="His_kinase_dom"/>
</dbReference>
<accession>A0ABT1C164</accession>
<dbReference type="PANTHER" id="PTHR43065:SF46">
    <property type="entry name" value="C4-DICARBOXYLATE TRANSPORT SENSOR PROTEIN DCTB"/>
    <property type="match status" value="1"/>
</dbReference>
<keyword evidence="4" id="KW-0547">Nucleotide-binding</keyword>
<protein>
    <recommendedName>
        <fullName evidence="2">histidine kinase</fullName>
        <ecNumber evidence="2">2.7.13.3</ecNumber>
    </recommendedName>
</protein>
<keyword evidence="3" id="KW-0808">Transferase</keyword>
<evidence type="ECO:0000259" key="9">
    <source>
        <dbReference type="PROSITE" id="PS50112"/>
    </source>
</evidence>
<evidence type="ECO:0000256" key="4">
    <source>
        <dbReference type="ARBA" id="ARBA00022741"/>
    </source>
</evidence>
<dbReference type="EMBL" id="JAMXLY010000060">
    <property type="protein sequence ID" value="MCO6026462.1"/>
    <property type="molecule type" value="Genomic_DNA"/>
</dbReference>
<dbReference type="SUPFAM" id="SSF55874">
    <property type="entry name" value="ATPase domain of HSP90 chaperone/DNA topoisomerase II/histidine kinase"/>
    <property type="match status" value="1"/>
</dbReference>
<name>A0ABT1C164_9BACT</name>
<feature type="domain" description="PAS" evidence="9">
    <location>
        <begin position="83"/>
        <end position="121"/>
    </location>
</feature>
<dbReference type="PRINTS" id="PR00344">
    <property type="entry name" value="BCTRLSENSOR"/>
</dbReference>
<dbReference type="Gene3D" id="3.30.450.20">
    <property type="entry name" value="PAS domain"/>
    <property type="match status" value="1"/>
</dbReference>
<gene>
    <name evidence="10" type="ORF">NG821_11555</name>
</gene>
<comment type="caution">
    <text evidence="10">The sequence shown here is derived from an EMBL/GenBank/DDBJ whole genome shotgun (WGS) entry which is preliminary data.</text>
</comment>
<sequence length="406" mass="46079">MSSRLIILFAVVVLLLLFGYVRLFRHYRRNIRKVAFMFDAMDNVDYSFRFPEDRVSHDDKILNSALNRIKRIMEKAHSDAMEREKYYERIINSVDTGIIVIDDKGNVRQNNDFALRLIGISVLTHISQLKGISISLYRQVRDILPGERSQVSFSNERGECHLSLRASKTLLKGRQVRLITINDIKTELDDNEIDSWIKLIRVLTHEIMNTVTPITSLSETLLPKADGDVKDGLEVIHKTSRELVTFVENYRKFTHVPTPVPTLFYIKPFLERMVRLAYPLIAGKQISITEEVMPEDLILYADESLVGHVVTNLLKNAVQALVGGGKIMIKAYCNETEAVIIDISDDGPIIPEDVAQHIFVPFFTTKKDGSGIGLPVSKQIMRLSGGALTLNSDRKKGLTTFSMIFN</sequence>